<keyword evidence="3" id="KW-1185">Reference proteome</keyword>
<feature type="compositionally biased region" description="Basic and acidic residues" evidence="1">
    <location>
        <begin position="29"/>
        <end position="50"/>
    </location>
</feature>
<evidence type="ECO:0000313" key="2">
    <source>
        <dbReference type="EMBL" id="KAK2178604.1"/>
    </source>
</evidence>
<reference evidence="2" key="1">
    <citation type="journal article" date="2023" name="Mol. Biol. Evol.">
        <title>Third-Generation Sequencing Reveals the Adaptive Role of the Epigenome in Three Deep-Sea Polychaetes.</title>
        <authorList>
            <person name="Perez M."/>
            <person name="Aroh O."/>
            <person name="Sun Y."/>
            <person name="Lan Y."/>
            <person name="Juniper S.K."/>
            <person name="Young C.R."/>
            <person name="Angers B."/>
            <person name="Qian P.Y."/>
        </authorList>
    </citation>
    <scope>NUCLEOTIDE SEQUENCE</scope>
    <source>
        <strain evidence="2">R07B-5</strain>
    </source>
</reference>
<feature type="compositionally biased region" description="Polar residues" evidence="1">
    <location>
        <begin position="114"/>
        <end position="124"/>
    </location>
</feature>
<feature type="compositionally biased region" description="Basic and acidic residues" evidence="1">
    <location>
        <begin position="125"/>
        <end position="135"/>
    </location>
</feature>
<dbReference type="Proteomes" id="UP001209878">
    <property type="component" value="Unassembled WGS sequence"/>
</dbReference>
<evidence type="ECO:0000313" key="3">
    <source>
        <dbReference type="Proteomes" id="UP001209878"/>
    </source>
</evidence>
<proteinExistence type="predicted"/>
<gene>
    <name evidence="2" type="ORF">NP493_538g05026</name>
</gene>
<name>A0AAD9KWD5_RIDPI</name>
<evidence type="ECO:0000256" key="1">
    <source>
        <dbReference type="SAM" id="MobiDB-lite"/>
    </source>
</evidence>
<feature type="non-terminal residue" evidence="2">
    <location>
        <position position="1"/>
    </location>
</feature>
<dbReference type="EMBL" id="JAODUO010000537">
    <property type="protein sequence ID" value="KAK2178604.1"/>
    <property type="molecule type" value="Genomic_DNA"/>
</dbReference>
<feature type="compositionally biased region" description="Basic and acidic residues" evidence="1">
    <location>
        <begin position="87"/>
        <end position="106"/>
    </location>
</feature>
<organism evidence="2 3">
    <name type="scientific">Ridgeia piscesae</name>
    <name type="common">Tubeworm</name>
    <dbReference type="NCBI Taxonomy" id="27915"/>
    <lineage>
        <taxon>Eukaryota</taxon>
        <taxon>Metazoa</taxon>
        <taxon>Spiralia</taxon>
        <taxon>Lophotrochozoa</taxon>
        <taxon>Annelida</taxon>
        <taxon>Polychaeta</taxon>
        <taxon>Sedentaria</taxon>
        <taxon>Canalipalpata</taxon>
        <taxon>Sabellida</taxon>
        <taxon>Siboglinidae</taxon>
        <taxon>Ridgeia</taxon>
    </lineage>
</organism>
<comment type="caution">
    <text evidence="2">The sequence shown here is derived from an EMBL/GenBank/DDBJ whole genome shotgun (WGS) entry which is preliminary data.</text>
</comment>
<feature type="compositionally biased region" description="Basic and acidic residues" evidence="1">
    <location>
        <begin position="7"/>
        <end position="23"/>
    </location>
</feature>
<feature type="compositionally biased region" description="Polar residues" evidence="1">
    <location>
        <begin position="66"/>
        <end position="81"/>
    </location>
</feature>
<accession>A0AAD9KWD5</accession>
<dbReference type="AlphaFoldDB" id="A0AAD9KWD5"/>
<protein>
    <submittedName>
        <fullName evidence="2">Uncharacterized protein</fullName>
    </submittedName>
</protein>
<sequence length="150" mass="16679">EKHTKITTKDSKTQSRPTDTSKEKHIKITTKDSKTQSRPTDTSKVKDPKTPARSADVSKPVDIHKSTGTSRARHQSGSSLGNAEGELGQREVEEGRAQSFEEKKESSLLARVVQQESRSYSLEDNLQRKPREDHTQSQSLALINPSPAFP</sequence>
<feature type="region of interest" description="Disordered" evidence="1">
    <location>
        <begin position="1"/>
        <end position="150"/>
    </location>
</feature>